<reference evidence="9 10" key="1">
    <citation type="submission" date="2019-03" db="EMBL/GenBank/DDBJ databases">
        <title>Genomic Encyclopedia of Type Strains, Phase IV (KMG-IV): sequencing the most valuable type-strain genomes for metagenomic binning, comparative biology and taxonomic classification.</title>
        <authorList>
            <person name="Goeker M."/>
        </authorList>
    </citation>
    <scope>NUCLEOTIDE SEQUENCE [LARGE SCALE GENOMIC DNA]</scope>
    <source>
        <strain evidence="9 10">DSM 24629</strain>
    </source>
</reference>
<dbReference type="InterPro" id="IPR020579">
    <property type="entry name" value="Exonuc_VII_lsu_C"/>
</dbReference>
<dbReference type="GO" id="GO:0005737">
    <property type="term" value="C:cytoplasm"/>
    <property type="evidence" value="ECO:0007669"/>
    <property type="project" value="UniProtKB-SubCell"/>
</dbReference>
<protein>
    <recommendedName>
        <fullName evidence="5">Exodeoxyribonuclease 7 large subunit</fullName>
        <ecNumber evidence="5">3.1.11.6</ecNumber>
    </recommendedName>
    <alternativeName>
        <fullName evidence="5">Exodeoxyribonuclease VII large subunit</fullName>
        <shortName evidence="5">Exonuclease VII large subunit</shortName>
    </alternativeName>
</protein>
<dbReference type="GO" id="GO:0003676">
    <property type="term" value="F:nucleic acid binding"/>
    <property type="evidence" value="ECO:0007669"/>
    <property type="project" value="InterPro"/>
</dbReference>
<sequence length="403" mass="46014">MRNIFSVAQVNAYVKNMFVQDYVLNDIWIKGEISNFKEHSSGHVYFTLKDNDSAIACVLFSRYRELLSCAIENGMNIIARGYVSVYERTGQYQVYVQQIQLDGIGLLYQRFEQLKKDLDEKGYFNAEYKKEIPRFPKRVGIVTSATGAAIQDIINIANRRNPYVQLILYPSLVQGQNASIDIVKGIKSLEENYEVDVIIIGRGGGSIEDLWAFNEEIVAQAIFECKVPIISAVGHETDFTIADFVSDLRAPTPSAAAELAIPSLDAIEELINQHKYRVNMALKRKLEHMQNIVKQLNLRMNYINPLYQIQENQQYLMDIENSMRATMEGKLKDNNHRIQLLNEKLKALSPYRTLKNGMAYITDIDGNIISSISQVAENQLLKVQISDGEITVNVKNKLEKRWE</sequence>
<dbReference type="PANTHER" id="PTHR30008">
    <property type="entry name" value="EXODEOXYRIBONUCLEASE 7 LARGE SUBUNIT"/>
    <property type="match status" value="1"/>
</dbReference>
<dbReference type="CDD" id="cd04489">
    <property type="entry name" value="ExoVII_LU_OBF"/>
    <property type="match status" value="1"/>
</dbReference>
<dbReference type="GO" id="GO:0006308">
    <property type="term" value="P:DNA catabolic process"/>
    <property type="evidence" value="ECO:0007669"/>
    <property type="project" value="UniProtKB-UniRule"/>
</dbReference>
<dbReference type="HAMAP" id="MF_00378">
    <property type="entry name" value="Exonuc_7_L"/>
    <property type="match status" value="1"/>
</dbReference>
<feature type="domain" description="OB-fold nucleic acid binding" evidence="8">
    <location>
        <begin position="5"/>
        <end position="100"/>
    </location>
</feature>
<comment type="catalytic activity">
    <reaction evidence="5 6">
        <text>Exonucleolytic cleavage in either 5'- to 3'- or 3'- to 5'-direction to yield nucleoside 5'-phosphates.</text>
        <dbReference type="EC" id="3.1.11.6"/>
    </reaction>
</comment>
<dbReference type="RefSeq" id="WP_132249386.1">
    <property type="nucleotide sequence ID" value="NZ_SMAL01000001.1"/>
</dbReference>
<dbReference type="InterPro" id="IPR025824">
    <property type="entry name" value="OB-fold_nuc-bd_dom"/>
</dbReference>
<gene>
    <name evidence="5" type="primary">xseA</name>
    <name evidence="9" type="ORF">EDC18_101217</name>
</gene>
<dbReference type="NCBIfam" id="TIGR00237">
    <property type="entry name" value="xseA"/>
    <property type="match status" value="1"/>
</dbReference>
<keyword evidence="4 5" id="KW-0269">Exonuclease</keyword>
<dbReference type="EC" id="3.1.11.6" evidence="5"/>
<dbReference type="InterPro" id="IPR003753">
    <property type="entry name" value="Exonuc_VII_L"/>
</dbReference>
<evidence type="ECO:0000313" key="10">
    <source>
        <dbReference type="Proteomes" id="UP000294902"/>
    </source>
</evidence>
<comment type="similarity">
    <text evidence="5 6">Belongs to the XseA family.</text>
</comment>
<organism evidence="9 10">
    <name type="scientific">Natranaerovirga pectinivora</name>
    <dbReference type="NCBI Taxonomy" id="682400"/>
    <lineage>
        <taxon>Bacteria</taxon>
        <taxon>Bacillati</taxon>
        <taxon>Bacillota</taxon>
        <taxon>Clostridia</taxon>
        <taxon>Lachnospirales</taxon>
        <taxon>Natranaerovirgaceae</taxon>
        <taxon>Natranaerovirga</taxon>
    </lineage>
</organism>
<feature type="domain" description="Exonuclease VII large subunit C-terminal" evidence="7">
    <location>
        <begin position="123"/>
        <end position="339"/>
    </location>
</feature>
<dbReference type="Pfam" id="PF02601">
    <property type="entry name" value="Exonuc_VII_L"/>
    <property type="match status" value="1"/>
</dbReference>
<evidence type="ECO:0000313" key="9">
    <source>
        <dbReference type="EMBL" id="TCT16921.1"/>
    </source>
</evidence>
<evidence type="ECO:0000256" key="2">
    <source>
        <dbReference type="ARBA" id="ARBA00022722"/>
    </source>
</evidence>
<keyword evidence="10" id="KW-1185">Reference proteome</keyword>
<dbReference type="OrthoDB" id="9802795at2"/>
<evidence type="ECO:0000256" key="5">
    <source>
        <dbReference type="HAMAP-Rule" id="MF_00378"/>
    </source>
</evidence>
<comment type="function">
    <text evidence="5">Bidirectionally degrades single-stranded DNA into large acid-insoluble oligonucleotides, which are then degraded further into small acid-soluble oligonucleotides.</text>
</comment>
<keyword evidence="3 5" id="KW-0378">Hydrolase</keyword>
<evidence type="ECO:0000256" key="1">
    <source>
        <dbReference type="ARBA" id="ARBA00022490"/>
    </source>
</evidence>
<dbReference type="GO" id="GO:0009318">
    <property type="term" value="C:exodeoxyribonuclease VII complex"/>
    <property type="evidence" value="ECO:0007669"/>
    <property type="project" value="UniProtKB-UniRule"/>
</dbReference>
<comment type="caution">
    <text evidence="9">The sequence shown here is derived from an EMBL/GenBank/DDBJ whole genome shotgun (WGS) entry which is preliminary data.</text>
</comment>
<comment type="subunit">
    <text evidence="5">Heterooligomer composed of large and small subunits.</text>
</comment>
<dbReference type="Proteomes" id="UP000294902">
    <property type="component" value="Unassembled WGS sequence"/>
</dbReference>
<evidence type="ECO:0000259" key="8">
    <source>
        <dbReference type="Pfam" id="PF13742"/>
    </source>
</evidence>
<evidence type="ECO:0000256" key="6">
    <source>
        <dbReference type="RuleBase" id="RU004355"/>
    </source>
</evidence>
<dbReference type="EMBL" id="SMAL01000001">
    <property type="protein sequence ID" value="TCT16921.1"/>
    <property type="molecule type" value="Genomic_DNA"/>
</dbReference>
<comment type="subcellular location">
    <subcellularLocation>
        <location evidence="5 6">Cytoplasm</location>
    </subcellularLocation>
</comment>
<proteinExistence type="inferred from homology"/>
<name>A0A4R3MNX2_9FIRM</name>
<dbReference type="PANTHER" id="PTHR30008:SF0">
    <property type="entry name" value="EXODEOXYRIBONUCLEASE 7 LARGE SUBUNIT"/>
    <property type="match status" value="1"/>
</dbReference>
<accession>A0A4R3MNX2</accession>
<keyword evidence="2 5" id="KW-0540">Nuclease</keyword>
<dbReference type="GO" id="GO:0008855">
    <property type="term" value="F:exodeoxyribonuclease VII activity"/>
    <property type="evidence" value="ECO:0007669"/>
    <property type="project" value="UniProtKB-UniRule"/>
</dbReference>
<evidence type="ECO:0000259" key="7">
    <source>
        <dbReference type="Pfam" id="PF02601"/>
    </source>
</evidence>
<dbReference type="Pfam" id="PF13742">
    <property type="entry name" value="tRNA_anti_2"/>
    <property type="match status" value="1"/>
</dbReference>
<keyword evidence="1 5" id="KW-0963">Cytoplasm</keyword>
<evidence type="ECO:0000256" key="3">
    <source>
        <dbReference type="ARBA" id="ARBA00022801"/>
    </source>
</evidence>
<evidence type="ECO:0000256" key="4">
    <source>
        <dbReference type="ARBA" id="ARBA00022839"/>
    </source>
</evidence>
<dbReference type="AlphaFoldDB" id="A0A4R3MNX2"/>